<dbReference type="Gene3D" id="2.10.260.10">
    <property type="match status" value="1"/>
</dbReference>
<dbReference type="GO" id="GO:0097351">
    <property type="term" value="F:toxin sequestering activity"/>
    <property type="evidence" value="ECO:0007669"/>
    <property type="project" value="InterPro"/>
</dbReference>
<dbReference type="NCBIfam" id="NF008463">
    <property type="entry name" value="PRK11347.1"/>
    <property type="match status" value="1"/>
</dbReference>
<name>A0A4R6EGM3_SCAGO</name>
<feature type="domain" description="SpoVT-AbrB" evidence="1">
    <location>
        <begin position="6"/>
        <end position="51"/>
    </location>
</feature>
<dbReference type="Pfam" id="PF04014">
    <property type="entry name" value="MazE_antitoxin"/>
    <property type="match status" value="1"/>
</dbReference>
<keyword evidence="3" id="KW-1185">Reference proteome</keyword>
<dbReference type="PANTHER" id="PTHR40516:SF1">
    <property type="entry name" value="ANTITOXIN CHPS-RELATED"/>
    <property type="match status" value="1"/>
</dbReference>
<dbReference type="EMBL" id="SNVX01000007">
    <property type="protein sequence ID" value="TDN57554.1"/>
    <property type="molecule type" value="Genomic_DNA"/>
</dbReference>
<dbReference type="Proteomes" id="UP000295530">
    <property type="component" value="Unassembled WGS sequence"/>
</dbReference>
<dbReference type="InterPro" id="IPR007159">
    <property type="entry name" value="SpoVT-AbrB_dom"/>
</dbReference>
<dbReference type="SUPFAM" id="SSF89447">
    <property type="entry name" value="AbrB/MazE/MraZ-like"/>
    <property type="match status" value="1"/>
</dbReference>
<dbReference type="InterPro" id="IPR037914">
    <property type="entry name" value="SpoVT-AbrB_sf"/>
</dbReference>
<reference evidence="2 3" key="1">
    <citation type="submission" date="2019-03" db="EMBL/GenBank/DDBJ databases">
        <title>Genomic analyses of the natural microbiome of Caenorhabditis elegans.</title>
        <authorList>
            <person name="Samuel B."/>
        </authorList>
    </citation>
    <scope>NUCLEOTIDE SEQUENCE [LARGE SCALE GENOMIC DNA]</scope>
    <source>
        <strain evidence="2 3">BIGb0156</strain>
    </source>
</reference>
<dbReference type="PANTHER" id="PTHR40516">
    <property type="entry name" value="ANTITOXIN CHPS-RELATED"/>
    <property type="match status" value="1"/>
</dbReference>
<evidence type="ECO:0000313" key="2">
    <source>
        <dbReference type="EMBL" id="TDN57554.1"/>
    </source>
</evidence>
<dbReference type="GO" id="GO:0003677">
    <property type="term" value="F:DNA binding"/>
    <property type="evidence" value="ECO:0007669"/>
    <property type="project" value="InterPro"/>
</dbReference>
<comment type="caution">
    <text evidence="2">The sequence shown here is derived from an EMBL/GenBank/DDBJ whole genome shotgun (WGS) entry which is preliminary data.</text>
</comment>
<dbReference type="OrthoDB" id="9795766at2"/>
<dbReference type="InterPro" id="IPR039052">
    <property type="entry name" value="Antitox_PemI-like"/>
</dbReference>
<gene>
    <name evidence="2" type="ORF">EC847_10734</name>
</gene>
<sequence length="84" mass="9321">MRIVIKKWGNSTGMVIPGVVVKELGLSAGQSMEAEVINNQLILTPVARKRYTLEQLLAECDLDAPKISEEEVWGKDNPLGNEVW</sequence>
<protein>
    <submittedName>
        <fullName evidence="2">Antitoxin ChpS</fullName>
    </submittedName>
</protein>
<dbReference type="SMART" id="SM00966">
    <property type="entry name" value="SpoVT_AbrB"/>
    <property type="match status" value="1"/>
</dbReference>
<proteinExistence type="predicted"/>
<accession>A0A4R6EGM3</accession>
<dbReference type="AlphaFoldDB" id="A0A4R6EGM3"/>
<evidence type="ECO:0000259" key="1">
    <source>
        <dbReference type="SMART" id="SM00966"/>
    </source>
</evidence>
<evidence type="ECO:0000313" key="3">
    <source>
        <dbReference type="Proteomes" id="UP000295530"/>
    </source>
</evidence>
<organism evidence="2 3">
    <name type="scientific">Scandinavium goeteborgense</name>
    <dbReference type="NCBI Taxonomy" id="1851514"/>
    <lineage>
        <taxon>Bacteria</taxon>
        <taxon>Pseudomonadati</taxon>
        <taxon>Pseudomonadota</taxon>
        <taxon>Gammaproteobacteria</taxon>
        <taxon>Enterobacterales</taxon>
        <taxon>Enterobacteriaceae</taxon>
        <taxon>Scandinavium</taxon>
    </lineage>
</organism>
<dbReference type="RefSeq" id="WP_125354050.1">
    <property type="nucleotide sequence ID" value="NZ_CP054058.1"/>
</dbReference>